<dbReference type="InterPro" id="IPR049492">
    <property type="entry name" value="BD-FAE-like_dom"/>
</dbReference>
<dbReference type="InterPro" id="IPR050300">
    <property type="entry name" value="GDXG_lipolytic_enzyme"/>
</dbReference>
<dbReference type="Pfam" id="PF20434">
    <property type="entry name" value="BD-FAE"/>
    <property type="match status" value="1"/>
</dbReference>
<dbReference type="EMBL" id="VHSH01000004">
    <property type="protein sequence ID" value="TQV79724.1"/>
    <property type="molecule type" value="Genomic_DNA"/>
</dbReference>
<dbReference type="SUPFAM" id="SSF53474">
    <property type="entry name" value="alpha/beta-Hydrolases"/>
    <property type="match status" value="1"/>
</dbReference>
<evidence type="ECO:0000259" key="2">
    <source>
        <dbReference type="Pfam" id="PF20434"/>
    </source>
</evidence>
<dbReference type="RefSeq" id="WP_142896904.1">
    <property type="nucleotide sequence ID" value="NZ_ML660055.1"/>
</dbReference>
<dbReference type="InterPro" id="IPR029058">
    <property type="entry name" value="AB_hydrolase_fold"/>
</dbReference>
<proteinExistence type="predicted"/>
<gene>
    <name evidence="3" type="ORF">FKG95_13535</name>
</gene>
<keyword evidence="1 3" id="KW-0378">Hydrolase</keyword>
<evidence type="ECO:0000313" key="3">
    <source>
        <dbReference type="EMBL" id="TQV79724.1"/>
    </source>
</evidence>
<feature type="domain" description="BD-FAE-like" evidence="2">
    <location>
        <begin position="74"/>
        <end position="180"/>
    </location>
</feature>
<dbReference type="AlphaFoldDB" id="A0A545TR78"/>
<reference evidence="3 4" key="1">
    <citation type="submission" date="2019-06" db="EMBL/GenBank/DDBJ databases">
        <title>Whole genome sequence for Rhodospirillaceae sp. R148.</title>
        <authorList>
            <person name="Wang G."/>
        </authorList>
    </citation>
    <scope>NUCLEOTIDE SEQUENCE [LARGE SCALE GENOMIC DNA]</scope>
    <source>
        <strain evidence="3 4">R148</strain>
    </source>
</reference>
<name>A0A545TR78_9PROT</name>
<dbReference type="Gene3D" id="3.40.50.1820">
    <property type="entry name" value="alpha/beta hydrolase"/>
    <property type="match status" value="1"/>
</dbReference>
<dbReference type="OrthoDB" id="9771666at2"/>
<dbReference type="GO" id="GO:0016787">
    <property type="term" value="F:hydrolase activity"/>
    <property type="evidence" value="ECO:0007669"/>
    <property type="project" value="UniProtKB-KW"/>
</dbReference>
<evidence type="ECO:0000256" key="1">
    <source>
        <dbReference type="ARBA" id="ARBA00022801"/>
    </source>
</evidence>
<organism evidence="3 4">
    <name type="scientific">Denitrobaculum tricleocarpae</name>
    <dbReference type="NCBI Taxonomy" id="2591009"/>
    <lineage>
        <taxon>Bacteria</taxon>
        <taxon>Pseudomonadati</taxon>
        <taxon>Pseudomonadota</taxon>
        <taxon>Alphaproteobacteria</taxon>
        <taxon>Rhodospirillales</taxon>
        <taxon>Rhodospirillaceae</taxon>
        <taxon>Denitrobaculum</taxon>
    </lineage>
</organism>
<dbReference type="PANTHER" id="PTHR48081">
    <property type="entry name" value="AB HYDROLASE SUPERFAMILY PROTEIN C4A8.06C"/>
    <property type="match status" value="1"/>
</dbReference>
<comment type="caution">
    <text evidence="3">The sequence shown here is derived from an EMBL/GenBank/DDBJ whole genome shotgun (WGS) entry which is preliminary data.</text>
</comment>
<dbReference type="Proteomes" id="UP000315252">
    <property type="component" value="Unassembled WGS sequence"/>
</dbReference>
<keyword evidence="4" id="KW-1185">Reference proteome</keyword>
<evidence type="ECO:0000313" key="4">
    <source>
        <dbReference type="Proteomes" id="UP000315252"/>
    </source>
</evidence>
<sequence length="303" mass="32226">MPEIPILEAGEASTGPVLFGGYDQTALDAQYNNRAAVPDFADIVAGWQRDSERTRSELKGHLDVAYGAGDRAKLDIFPAAGDASGQAPVLVFIHGGYWQALDKSVFSCVAPHYVEAGITVVTIGYPLCPDVSMGGIVAHCRTALLWLSANIGDYGCDPTRIFLSGHSAGGHLSALLASTDWAAEGGAANLLKGAIPLSGLYELEPIRLSYLNEALHLTPEDARLYAPRLQTGRISCPLLLAVGGDETDEFLRQQRDFAAHLGTQGLTPQTLELEGLNHFTLVDALRSSGSVLSNAIVDFIQQP</sequence>
<protein>
    <submittedName>
        <fullName evidence="3">Alpha/beta hydrolase</fullName>
    </submittedName>
</protein>
<dbReference type="PANTHER" id="PTHR48081:SF33">
    <property type="entry name" value="KYNURENINE FORMAMIDASE"/>
    <property type="match status" value="1"/>
</dbReference>
<accession>A0A545TR78</accession>